<accession>A0AAV3W4F7</accession>
<organism evidence="1 2">
    <name type="scientific">Clostridium diolis</name>
    <dbReference type="NCBI Taxonomy" id="223919"/>
    <lineage>
        <taxon>Bacteria</taxon>
        <taxon>Bacillati</taxon>
        <taxon>Bacillota</taxon>
        <taxon>Clostridia</taxon>
        <taxon>Eubacteriales</taxon>
        <taxon>Clostridiaceae</taxon>
        <taxon>Clostridium</taxon>
    </lineage>
</organism>
<gene>
    <name evidence="1" type="ORF">CDIOL_37590</name>
</gene>
<name>A0AAV3W4F7_9CLOT</name>
<protein>
    <submittedName>
        <fullName evidence="1">Uncharacterized protein</fullName>
    </submittedName>
</protein>
<evidence type="ECO:0000313" key="1">
    <source>
        <dbReference type="EMBL" id="GEA32836.1"/>
    </source>
</evidence>
<dbReference type="AlphaFoldDB" id="A0AAV3W4F7"/>
<proteinExistence type="predicted"/>
<dbReference type="EMBL" id="BJLA01000016">
    <property type="protein sequence ID" value="GEA32836.1"/>
    <property type="molecule type" value="Genomic_DNA"/>
</dbReference>
<reference evidence="1 2" key="1">
    <citation type="submission" date="2019-06" db="EMBL/GenBank/DDBJ databases">
        <title>Draft genome sequence of Clostridium diolis DSM 15410.</title>
        <authorList>
            <person name="Kobayashi H."/>
            <person name="Tanizawa Y."/>
            <person name="Tohno M."/>
        </authorList>
    </citation>
    <scope>NUCLEOTIDE SEQUENCE [LARGE SCALE GENOMIC DNA]</scope>
    <source>
        <strain evidence="1 2">DSM 15410</strain>
    </source>
</reference>
<keyword evidence="2" id="KW-1185">Reference proteome</keyword>
<dbReference type="Proteomes" id="UP000325212">
    <property type="component" value="Unassembled WGS sequence"/>
</dbReference>
<evidence type="ECO:0000313" key="2">
    <source>
        <dbReference type="Proteomes" id="UP000325212"/>
    </source>
</evidence>
<sequence length="58" mass="6336">MPVDIVVAYGESTSLRNEDTCIDATKEIITVTTILEILFGINPTIIIVKISIIKTICV</sequence>
<comment type="caution">
    <text evidence="1">The sequence shown here is derived from an EMBL/GenBank/DDBJ whole genome shotgun (WGS) entry which is preliminary data.</text>
</comment>